<feature type="transmembrane region" description="Helical" evidence="1">
    <location>
        <begin position="158"/>
        <end position="175"/>
    </location>
</feature>
<feature type="transmembrane region" description="Helical" evidence="1">
    <location>
        <begin position="265"/>
        <end position="280"/>
    </location>
</feature>
<feature type="transmembrane region" description="Helical" evidence="1">
    <location>
        <begin position="211"/>
        <end position="233"/>
    </location>
</feature>
<feature type="transmembrane region" description="Helical" evidence="1">
    <location>
        <begin position="12"/>
        <end position="30"/>
    </location>
</feature>
<dbReference type="InterPro" id="IPR003675">
    <property type="entry name" value="Rce1/LyrA-like_dom"/>
</dbReference>
<feature type="transmembrane region" description="Helical" evidence="1">
    <location>
        <begin position="187"/>
        <end position="205"/>
    </location>
</feature>
<gene>
    <name evidence="3" type="ORF">F4694_000327</name>
</gene>
<evidence type="ECO:0000259" key="2">
    <source>
        <dbReference type="Pfam" id="PF02517"/>
    </source>
</evidence>
<dbReference type="AlphaFoldDB" id="A0A852T7U5"/>
<dbReference type="GO" id="GO:0004175">
    <property type="term" value="F:endopeptidase activity"/>
    <property type="evidence" value="ECO:0007669"/>
    <property type="project" value="UniProtKB-ARBA"/>
</dbReference>
<feature type="domain" description="CAAX prenyl protease 2/Lysostaphin resistance protein A-like" evidence="2">
    <location>
        <begin position="170"/>
        <end position="250"/>
    </location>
</feature>
<keyword evidence="1" id="KW-1133">Transmembrane helix</keyword>
<evidence type="ECO:0000256" key="1">
    <source>
        <dbReference type="SAM" id="Phobius"/>
    </source>
</evidence>
<reference evidence="4" key="2">
    <citation type="submission" date="2020-08" db="EMBL/GenBank/DDBJ databases">
        <title>The Agave Microbiome: Exploring the role of microbial communities in plant adaptations to desert environments.</title>
        <authorList>
            <person name="Partida-Martinez L.P."/>
        </authorList>
    </citation>
    <scope>NUCLEOTIDE SEQUENCE [LARGE SCALE GENOMIC DNA]</scope>
    <source>
        <strain evidence="4">AT2.8</strain>
    </source>
</reference>
<dbReference type="GO" id="GO:0006508">
    <property type="term" value="P:proteolysis"/>
    <property type="evidence" value="ECO:0007669"/>
    <property type="project" value="UniProtKB-KW"/>
</dbReference>
<evidence type="ECO:0000313" key="3">
    <source>
        <dbReference type="EMBL" id="NYE03608.1"/>
    </source>
</evidence>
<keyword evidence="3" id="KW-0645">Protease</keyword>
<keyword evidence="3" id="KW-0378">Hydrolase</keyword>
<keyword evidence="1" id="KW-0472">Membrane</keyword>
<feature type="transmembrane region" description="Helical" evidence="1">
    <location>
        <begin position="238"/>
        <end position="259"/>
    </location>
</feature>
<name>A0A852T7U5_9BACI</name>
<comment type="caution">
    <text evidence="3">The sequence shown here is derived from an EMBL/GenBank/DDBJ whole genome shotgun (WGS) entry which is preliminary data.</text>
</comment>
<proteinExistence type="predicted"/>
<evidence type="ECO:0000313" key="4">
    <source>
        <dbReference type="Proteomes" id="UP000548423"/>
    </source>
</evidence>
<sequence length="300" mass="34625">MTNNLTAPVSKRLLIALLTITIGVELILYLSGYSQLAGTIYDAIMVSSFFIGLKLHRRLHNGIKKTKIQLTRQFIGAFLLFILGSTIINIYSSYAFQDFSNDYEQYVETYSETVSDESDIIEPSEPMEPVDKMWEVIDEIDAVGYDIFTDILAGLEEVWRLAYIILILLVFKKIFPRRWEKGRRDIFVLLALFVTSVLFGIDHTLNSVQSWQYEIGAIITFANMGFLFGMILLWTRNLWVTVMVHGVYDILATLSWYYFEFIVEMAGLILLPIYLFLLVIEKNRQMKNSIEVVVTEEIAK</sequence>
<reference evidence="4" key="1">
    <citation type="submission" date="2020-07" db="EMBL/GenBank/DDBJ databases">
        <authorList>
            <person name="Partida-Martinez L."/>
            <person name="Huntemann M."/>
            <person name="Clum A."/>
            <person name="Wang J."/>
            <person name="Palaniappan K."/>
            <person name="Ritter S."/>
            <person name="Chen I.-M."/>
            <person name="Stamatis D."/>
            <person name="Reddy T."/>
            <person name="O'Malley R."/>
            <person name="Daum C."/>
            <person name="Shapiro N."/>
            <person name="Ivanova N."/>
            <person name="Kyrpides N."/>
            <person name="Woyke T."/>
        </authorList>
    </citation>
    <scope>NUCLEOTIDE SEQUENCE [LARGE SCALE GENOMIC DNA]</scope>
    <source>
        <strain evidence="4">AT2.8</strain>
    </source>
</reference>
<feature type="transmembrane region" description="Helical" evidence="1">
    <location>
        <begin position="74"/>
        <end position="96"/>
    </location>
</feature>
<keyword evidence="1" id="KW-0812">Transmembrane</keyword>
<dbReference type="EMBL" id="JACCBX010000001">
    <property type="protein sequence ID" value="NYE03608.1"/>
    <property type="molecule type" value="Genomic_DNA"/>
</dbReference>
<accession>A0A852T7U5</accession>
<dbReference type="Proteomes" id="UP000548423">
    <property type="component" value="Unassembled WGS sequence"/>
</dbReference>
<feature type="transmembrane region" description="Helical" evidence="1">
    <location>
        <begin position="36"/>
        <end position="53"/>
    </location>
</feature>
<dbReference type="GO" id="GO:0080120">
    <property type="term" value="P:CAAX-box protein maturation"/>
    <property type="evidence" value="ECO:0007669"/>
    <property type="project" value="UniProtKB-ARBA"/>
</dbReference>
<protein>
    <submittedName>
        <fullName evidence="3">Membrane protease YdiL (CAAX protease family)</fullName>
    </submittedName>
</protein>
<dbReference type="Pfam" id="PF02517">
    <property type="entry name" value="Rce1-like"/>
    <property type="match status" value="1"/>
</dbReference>
<organism evidence="3 4">
    <name type="scientific">Neobacillus niacini</name>
    <dbReference type="NCBI Taxonomy" id="86668"/>
    <lineage>
        <taxon>Bacteria</taxon>
        <taxon>Bacillati</taxon>
        <taxon>Bacillota</taxon>
        <taxon>Bacilli</taxon>
        <taxon>Bacillales</taxon>
        <taxon>Bacillaceae</taxon>
        <taxon>Neobacillus</taxon>
    </lineage>
</organism>